<dbReference type="GO" id="GO:0008201">
    <property type="term" value="F:heparin binding"/>
    <property type="evidence" value="ECO:0007669"/>
    <property type="project" value="TreeGrafter"/>
</dbReference>
<gene>
    <name evidence="10" type="ORF">mPipKuh1_001576</name>
</gene>
<dbReference type="GO" id="GO:0009986">
    <property type="term" value="C:cell surface"/>
    <property type="evidence" value="ECO:0007669"/>
    <property type="project" value="TreeGrafter"/>
</dbReference>
<keyword evidence="11" id="KW-1185">Reference proteome</keyword>
<dbReference type="Gene3D" id="2.10.10.10">
    <property type="entry name" value="Fibronectin, type II, collagen-binding"/>
    <property type="match status" value="2"/>
</dbReference>
<keyword evidence="3" id="KW-0964">Secreted</keyword>
<evidence type="ECO:0000256" key="1">
    <source>
        <dbReference type="ARBA" id="ARBA00004613"/>
    </source>
</evidence>
<protein>
    <submittedName>
        <fullName evidence="10">Binder of sperm protein-like protein 1</fullName>
    </submittedName>
</protein>
<comment type="subcellular location">
    <subcellularLocation>
        <location evidence="1">Secreted</location>
    </subcellularLocation>
</comment>
<evidence type="ECO:0000256" key="2">
    <source>
        <dbReference type="ARBA" id="ARBA00010011"/>
    </source>
</evidence>
<feature type="domain" description="Fibronectin type-II" evidence="9">
    <location>
        <begin position="22"/>
        <end position="66"/>
    </location>
</feature>
<dbReference type="CDD" id="cd00062">
    <property type="entry name" value="FN2"/>
    <property type="match status" value="1"/>
</dbReference>
<dbReference type="InterPro" id="IPR036943">
    <property type="entry name" value="FN_type2_sf"/>
</dbReference>
<keyword evidence="5 7" id="KW-1015">Disulfide bond</keyword>
<dbReference type="InterPro" id="IPR051666">
    <property type="entry name" value="SP_Capacitation_Regulator"/>
</dbReference>
<sequence>MGLRAGLLLAWAFGLLSAISTDYGGKCFFPFHFKKGVFYDCVKFKAKHKWCSLTHHFQGFWKYCSEEDFAKCVFPFWFRRTIYWECTDHANLFGRKWCSLTQNFNKEKVWKFC</sequence>
<proteinExistence type="inferred from homology"/>
<evidence type="ECO:0000256" key="5">
    <source>
        <dbReference type="ARBA" id="ARBA00023157"/>
    </source>
</evidence>
<dbReference type="Pfam" id="PF00040">
    <property type="entry name" value="fn2"/>
    <property type="match status" value="2"/>
</dbReference>
<evidence type="ECO:0000313" key="10">
    <source>
        <dbReference type="EMBL" id="KAF6269242.1"/>
    </source>
</evidence>
<feature type="chain" id="PRO_5029544363" evidence="8">
    <location>
        <begin position="19"/>
        <end position="113"/>
    </location>
</feature>
<dbReference type="AlphaFoldDB" id="A0A7J7QZI7"/>
<evidence type="ECO:0000256" key="7">
    <source>
        <dbReference type="PROSITE-ProRule" id="PRU00479"/>
    </source>
</evidence>
<dbReference type="PANTHER" id="PTHR22918:SF4">
    <property type="entry name" value="BINDER OF SPERM PROTEIN HOMOLOG 1"/>
    <property type="match status" value="1"/>
</dbReference>
<comment type="caution">
    <text evidence="10">The sequence shown here is derived from an EMBL/GenBank/DDBJ whole genome shotgun (WGS) entry which is preliminary data.</text>
</comment>
<name>A0A7J7QZI7_PIPKU</name>
<comment type="caution">
    <text evidence="7">Lacks conserved residue(s) required for the propagation of feature annotation.</text>
</comment>
<evidence type="ECO:0000256" key="3">
    <source>
        <dbReference type="ARBA" id="ARBA00022525"/>
    </source>
</evidence>
<dbReference type="SMART" id="SM00059">
    <property type="entry name" value="FN2"/>
    <property type="match status" value="2"/>
</dbReference>
<evidence type="ECO:0000259" key="9">
    <source>
        <dbReference type="PROSITE" id="PS51092"/>
    </source>
</evidence>
<evidence type="ECO:0000256" key="6">
    <source>
        <dbReference type="ARBA" id="ARBA00023279"/>
    </source>
</evidence>
<dbReference type="SUPFAM" id="SSF57440">
    <property type="entry name" value="Kringle-like"/>
    <property type="match status" value="2"/>
</dbReference>
<accession>A0A7J7QZI7</accession>
<dbReference type="FunFam" id="2.10.10.10:FF:000003">
    <property type="entry name" value="binder of sperm protein homolog 1"/>
    <property type="match status" value="1"/>
</dbReference>
<dbReference type="PROSITE" id="PS51092">
    <property type="entry name" value="FN2_2"/>
    <property type="match status" value="2"/>
</dbReference>
<evidence type="ECO:0000256" key="8">
    <source>
        <dbReference type="SAM" id="SignalP"/>
    </source>
</evidence>
<evidence type="ECO:0000313" key="11">
    <source>
        <dbReference type="Proteomes" id="UP000558488"/>
    </source>
</evidence>
<dbReference type="GO" id="GO:0005576">
    <property type="term" value="C:extracellular region"/>
    <property type="evidence" value="ECO:0007669"/>
    <property type="project" value="UniProtKB-SubCell"/>
</dbReference>
<feature type="disulfide bond" evidence="7">
    <location>
        <begin position="72"/>
        <end position="98"/>
    </location>
</feature>
<dbReference type="PANTHER" id="PTHR22918">
    <property type="entry name" value="SEMINAL PLASMA PROTEIN"/>
    <property type="match status" value="1"/>
</dbReference>
<evidence type="ECO:0000256" key="4">
    <source>
        <dbReference type="ARBA" id="ARBA00022737"/>
    </source>
</evidence>
<keyword evidence="8" id="KW-0732">Signal</keyword>
<dbReference type="InterPro" id="IPR013806">
    <property type="entry name" value="Kringle-like"/>
</dbReference>
<reference evidence="10 11" key="1">
    <citation type="journal article" date="2020" name="Nature">
        <title>Six reference-quality genomes reveal evolution of bat adaptations.</title>
        <authorList>
            <person name="Jebb D."/>
            <person name="Huang Z."/>
            <person name="Pippel M."/>
            <person name="Hughes G.M."/>
            <person name="Lavrichenko K."/>
            <person name="Devanna P."/>
            <person name="Winkler S."/>
            <person name="Jermiin L.S."/>
            <person name="Skirmuntt E.C."/>
            <person name="Katzourakis A."/>
            <person name="Burkitt-Gray L."/>
            <person name="Ray D.A."/>
            <person name="Sullivan K.A.M."/>
            <person name="Roscito J.G."/>
            <person name="Kirilenko B.M."/>
            <person name="Davalos L.M."/>
            <person name="Corthals A.P."/>
            <person name="Power M.L."/>
            <person name="Jones G."/>
            <person name="Ransome R.D."/>
            <person name="Dechmann D.K.N."/>
            <person name="Locatelli A.G."/>
            <person name="Puechmaille S.J."/>
            <person name="Fedrigo O."/>
            <person name="Jarvis E.D."/>
            <person name="Hiller M."/>
            <person name="Vernes S.C."/>
            <person name="Myers E.W."/>
            <person name="Teeling E.C."/>
        </authorList>
    </citation>
    <scope>NUCLEOTIDE SEQUENCE [LARGE SCALE GENOMIC DNA]</scope>
    <source>
        <strain evidence="10">MPipKuh1</strain>
        <tissue evidence="10">Flight muscle</tissue>
    </source>
</reference>
<dbReference type="Proteomes" id="UP000558488">
    <property type="component" value="Unassembled WGS sequence"/>
</dbReference>
<keyword evidence="6" id="KW-0278">Fertilization</keyword>
<feature type="signal peptide" evidence="8">
    <location>
        <begin position="1"/>
        <end position="18"/>
    </location>
</feature>
<comment type="similarity">
    <text evidence="2">Belongs to the seminal plasma protein family.</text>
</comment>
<dbReference type="PROSITE" id="PS00023">
    <property type="entry name" value="FN2_1"/>
    <property type="match status" value="1"/>
</dbReference>
<organism evidence="10 11">
    <name type="scientific">Pipistrellus kuhlii</name>
    <name type="common">Kuhl's pipistrelle</name>
    <dbReference type="NCBI Taxonomy" id="59472"/>
    <lineage>
        <taxon>Eukaryota</taxon>
        <taxon>Metazoa</taxon>
        <taxon>Chordata</taxon>
        <taxon>Craniata</taxon>
        <taxon>Vertebrata</taxon>
        <taxon>Euteleostomi</taxon>
        <taxon>Mammalia</taxon>
        <taxon>Eutheria</taxon>
        <taxon>Laurasiatheria</taxon>
        <taxon>Chiroptera</taxon>
        <taxon>Yangochiroptera</taxon>
        <taxon>Vespertilionidae</taxon>
        <taxon>Pipistrellus</taxon>
    </lineage>
</organism>
<feature type="domain" description="Fibronectin type-II" evidence="9">
    <location>
        <begin position="67"/>
        <end position="113"/>
    </location>
</feature>
<dbReference type="InterPro" id="IPR000562">
    <property type="entry name" value="FN_type2_dom"/>
</dbReference>
<dbReference type="EMBL" id="JACAGB010000114">
    <property type="protein sequence ID" value="KAF6269242.1"/>
    <property type="molecule type" value="Genomic_DNA"/>
</dbReference>
<keyword evidence="4" id="KW-0677">Repeat</keyword>
<feature type="disulfide bond" evidence="7">
    <location>
        <begin position="86"/>
        <end position="113"/>
    </location>
</feature>
<dbReference type="GO" id="GO:0048240">
    <property type="term" value="P:sperm capacitation"/>
    <property type="evidence" value="ECO:0007669"/>
    <property type="project" value="TreeGrafter"/>
</dbReference>